<evidence type="ECO:0000259" key="8">
    <source>
        <dbReference type="Pfam" id="PF09430"/>
    </source>
</evidence>
<accession>A0A9N9H1Z1</accession>
<evidence type="ECO:0000256" key="1">
    <source>
        <dbReference type="ARBA" id="ARBA00004167"/>
    </source>
</evidence>
<comment type="similarity">
    <text evidence="2">Belongs to the EMC7 family.</text>
</comment>
<feature type="transmembrane region" description="Helical" evidence="7">
    <location>
        <begin position="112"/>
        <end position="133"/>
    </location>
</feature>
<comment type="caution">
    <text evidence="9">The sequence shown here is derived from an EMBL/GenBank/DDBJ whole genome shotgun (WGS) entry which is preliminary data.</text>
</comment>
<dbReference type="GO" id="GO:0072546">
    <property type="term" value="C:EMC complex"/>
    <property type="evidence" value="ECO:0007669"/>
    <property type="project" value="TreeGrafter"/>
</dbReference>
<dbReference type="AlphaFoldDB" id="A0A9N9H1Z1"/>
<dbReference type="InterPro" id="IPR013784">
    <property type="entry name" value="Carb-bd-like_fold"/>
</dbReference>
<dbReference type="GO" id="GO:0030246">
    <property type="term" value="F:carbohydrate binding"/>
    <property type="evidence" value="ECO:0007669"/>
    <property type="project" value="InterPro"/>
</dbReference>
<sequence length="184" mass="20615">MSNMLPSSFLNISQLEPTTKVVLDGGRYSTWIRRDGKFVINDVPSGSYLLEVLSRKYVYPKIRLDVDSGSVRPSVTITGSEWGNLGPSLPYPLELYARTTADYFTPREGFSIVSLFANPYIIMMGFSVVLLFIMPKMMAGLDQEALQELQQNQSQNPIEMPDFSSKIANYLTKGSNDKPPSKKN</sequence>
<evidence type="ECO:0000256" key="3">
    <source>
        <dbReference type="ARBA" id="ARBA00022692"/>
    </source>
</evidence>
<dbReference type="SUPFAM" id="SSF49452">
    <property type="entry name" value="Starch-binding domain-like"/>
    <property type="match status" value="1"/>
</dbReference>
<dbReference type="PANTHER" id="PTHR13605">
    <property type="entry name" value="ER MEMBRANE PROTEIN COMPLEX SUBUNIT 7"/>
    <property type="match status" value="1"/>
</dbReference>
<keyword evidence="10" id="KW-1185">Reference proteome</keyword>
<evidence type="ECO:0000313" key="9">
    <source>
        <dbReference type="EMBL" id="CAG8642883.1"/>
    </source>
</evidence>
<evidence type="ECO:0000256" key="2">
    <source>
        <dbReference type="ARBA" id="ARBA00008880"/>
    </source>
</evidence>
<keyword evidence="3 7" id="KW-0812">Transmembrane</keyword>
<evidence type="ECO:0000256" key="4">
    <source>
        <dbReference type="ARBA" id="ARBA00022729"/>
    </source>
</evidence>
<name>A0A9N9H1Z1_9GLOM</name>
<dbReference type="EMBL" id="CAJVPV010009571">
    <property type="protein sequence ID" value="CAG8642883.1"/>
    <property type="molecule type" value="Genomic_DNA"/>
</dbReference>
<organism evidence="9 10">
    <name type="scientific">Acaulospora morrowiae</name>
    <dbReference type="NCBI Taxonomy" id="94023"/>
    <lineage>
        <taxon>Eukaryota</taxon>
        <taxon>Fungi</taxon>
        <taxon>Fungi incertae sedis</taxon>
        <taxon>Mucoromycota</taxon>
        <taxon>Glomeromycotina</taxon>
        <taxon>Glomeromycetes</taxon>
        <taxon>Diversisporales</taxon>
        <taxon>Acaulosporaceae</taxon>
        <taxon>Acaulospora</taxon>
    </lineage>
</organism>
<comment type="subcellular location">
    <subcellularLocation>
        <location evidence="1">Membrane</location>
        <topology evidence="1">Single-pass membrane protein</topology>
    </subcellularLocation>
</comment>
<evidence type="ECO:0000256" key="6">
    <source>
        <dbReference type="ARBA" id="ARBA00023136"/>
    </source>
</evidence>
<keyword evidence="6 7" id="KW-0472">Membrane</keyword>
<protein>
    <submittedName>
        <fullName evidence="9">6708_t:CDS:1</fullName>
    </submittedName>
</protein>
<dbReference type="PANTHER" id="PTHR13605:SF4">
    <property type="entry name" value="ER MEMBRANE PROTEIN COMPLEX SUBUNIT 7"/>
    <property type="match status" value="1"/>
</dbReference>
<dbReference type="Proteomes" id="UP000789342">
    <property type="component" value="Unassembled WGS sequence"/>
</dbReference>
<feature type="domain" description="ER membrane protein complex subunit 7 beta-sandwich" evidence="8">
    <location>
        <begin position="13"/>
        <end position="123"/>
    </location>
</feature>
<keyword evidence="5 7" id="KW-1133">Transmembrane helix</keyword>
<keyword evidence="4" id="KW-0732">Signal</keyword>
<dbReference type="Pfam" id="PF09430">
    <property type="entry name" value="EMC7_beta-sandw"/>
    <property type="match status" value="1"/>
</dbReference>
<proteinExistence type="inferred from homology"/>
<gene>
    <name evidence="9" type="ORF">AMORRO_LOCUS9600</name>
</gene>
<reference evidence="9" key="1">
    <citation type="submission" date="2021-06" db="EMBL/GenBank/DDBJ databases">
        <authorList>
            <person name="Kallberg Y."/>
            <person name="Tangrot J."/>
            <person name="Rosling A."/>
        </authorList>
    </citation>
    <scope>NUCLEOTIDE SEQUENCE</scope>
    <source>
        <strain evidence="9">CL551</strain>
    </source>
</reference>
<dbReference type="OrthoDB" id="27095at2759"/>
<dbReference type="InterPro" id="IPR019008">
    <property type="entry name" value="Beta_sandwich_EMC7"/>
</dbReference>
<evidence type="ECO:0000313" key="10">
    <source>
        <dbReference type="Proteomes" id="UP000789342"/>
    </source>
</evidence>
<dbReference type="InterPro" id="IPR039163">
    <property type="entry name" value="EMC7"/>
</dbReference>
<evidence type="ECO:0000256" key="5">
    <source>
        <dbReference type="ARBA" id="ARBA00022989"/>
    </source>
</evidence>
<evidence type="ECO:0000256" key="7">
    <source>
        <dbReference type="SAM" id="Phobius"/>
    </source>
</evidence>